<dbReference type="InterPro" id="IPR010982">
    <property type="entry name" value="Lambda_DNA-bd_dom_sf"/>
</dbReference>
<reference evidence="1 2" key="1">
    <citation type="submission" date="2013-09" db="EMBL/GenBank/DDBJ databases">
        <title>Genome sequencing of Phaeobacter antarcticus sp. nov. SM1211.</title>
        <authorList>
            <person name="Zhang X.-Y."/>
            <person name="Liu C."/>
            <person name="Chen X.-L."/>
            <person name="Xie B.-B."/>
            <person name="Qin Q.-L."/>
            <person name="Rong J.-C."/>
            <person name="Zhang Y.-Z."/>
        </authorList>
    </citation>
    <scope>NUCLEOTIDE SEQUENCE [LARGE SCALE GENOMIC DNA]</scope>
    <source>
        <strain evidence="1 2">SM1211</strain>
    </source>
</reference>
<sequence>MTHDELEKLFRHGDTSNEALRVRLIAARRAVNLEQKEVADATGVAKQTYHSQEARGAPSIKTGRYFYRAHRIDFNYLLYGDFAQLPNDVVESLTQALASQNA</sequence>
<dbReference type="Proteomes" id="UP000231259">
    <property type="component" value="Unassembled WGS sequence"/>
</dbReference>
<dbReference type="OrthoDB" id="7856077at2"/>
<dbReference type="Gene3D" id="1.10.260.40">
    <property type="entry name" value="lambda repressor-like DNA-binding domains"/>
    <property type="match status" value="1"/>
</dbReference>
<organism evidence="1 2">
    <name type="scientific">Puniceibacterium antarcticum</name>
    <dbReference type="NCBI Taxonomy" id="1206336"/>
    <lineage>
        <taxon>Bacteria</taxon>
        <taxon>Pseudomonadati</taxon>
        <taxon>Pseudomonadota</taxon>
        <taxon>Alphaproteobacteria</taxon>
        <taxon>Rhodobacterales</taxon>
        <taxon>Paracoccaceae</taxon>
        <taxon>Puniceibacterium</taxon>
    </lineage>
</organism>
<name>A0A2G8RG83_9RHOB</name>
<dbReference type="RefSeq" id="WP_099910732.1">
    <property type="nucleotide sequence ID" value="NZ_AWWI01000063.1"/>
</dbReference>
<comment type="caution">
    <text evidence="1">The sequence shown here is derived from an EMBL/GenBank/DDBJ whole genome shotgun (WGS) entry which is preliminary data.</text>
</comment>
<dbReference type="SUPFAM" id="SSF47413">
    <property type="entry name" value="lambda repressor-like DNA-binding domains"/>
    <property type="match status" value="1"/>
</dbReference>
<dbReference type="GO" id="GO:0003677">
    <property type="term" value="F:DNA binding"/>
    <property type="evidence" value="ECO:0007669"/>
    <property type="project" value="InterPro"/>
</dbReference>
<keyword evidence="2" id="KW-1185">Reference proteome</keyword>
<dbReference type="EMBL" id="AWWI01000063">
    <property type="protein sequence ID" value="PIL20411.1"/>
    <property type="molecule type" value="Genomic_DNA"/>
</dbReference>
<proteinExistence type="predicted"/>
<evidence type="ECO:0008006" key="3">
    <source>
        <dbReference type="Google" id="ProtNLM"/>
    </source>
</evidence>
<evidence type="ECO:0000313" key="1">
    <source>
        <dbReference type="EMBL" id="PIL20411.1"/>
    </source>
</evidence>
<evidence type="ECO:0000313" key="2">
    <source>
        <dbReference type="Proteomes" id="UP000231259"/>
    </source>
</evidence>
<accession>A0A2G8RG83</accession>
<gene>
    <name evidence="1" type="ORF">P775_09740</name>
</gene>
<dbReference type="AlphaFoldDB" id="A0A2G8RG83"/>
<protein>
    <recommendedName>
        <fullName evidence="3">HTH cro/C1-type domain-containing protein</fullName>
    </recommendedName>
</protein>